<sequence length="176" mass="18954">MKKLLACLPLLAFGCSVPRSVPEGNVVSGRSINAQDKVLILSVIDGQEQGQAPANGSGKGMVTALRKTLMEHNIPVSTSESTNLIQGFDEASKLGFDYVLKCVITEWEDNATAWSGKGDKLRISVEIFDAKSKTMVAAASHYRIATGFTFVSGSPDRFMDECSLGALSQVYKWSSK</sequence>
<organism evidence="1 2">
    <name type="scientific">Candidatus Geothrix odensensis</name>
    <dbReference type="NCBI Taxonomy" id="2954440"/>
    <lineage>
        <taxon>Bacteria</taxon>
        <taxon>Pseudomonadati</taxon>
        <taxon>Acidobacteriota</taxon>
        <taxon>Holophagae</taxon>
        <taxon>Holophagales</taxon>
        <taxon>Holophagaceae</taxon>
        <taxon>Geothrix</taxon>
    </lineage>
</organism>
<name>A0A936K7C1_9BACT</name>
<evidence type="ECO:0000313" key="1">
    <source>
        <dbReference type="EMBL" id="MBK8573769.1"/>
    </source>
</evidence>
<dbReference type="Proteomes" id="UP000709959">
    <property type="component" value="Unassembled WGS sequence"/>
</dbReference>
<gene>
    <name evidence="1" type="ORF">IPN91_14395</name>
</gene>
<protein>
    <submittedName>
        <fullName evidence="1">DUF4823 domain-containing protein</fullName>
    </submittedName>
</protein>
<proteinExistence type="predicted"/>
<dbReference type="EMBL" id="JADKCH010000032">
    <property type="protein sequence ID" value="MBK8573769.1"/>
    <property type="molecule type" value="Genomic_DNA"/>
</dbReference>
<reference evidence="1 2" key="1">
    <citation type="submission" date="2020-10" db="EMBL/GenBank/DDBJ databases">
        <title>Connecting structure to function with the recovery of over 1000 high-quality activated sludge metagenome-assembled genomes encoding full-length rRNA genes using long-read sequencing.</title>
        <authorList>
            <person name="Singleton C.M."/>
            <person name="Petriglieri F."/>
            <person name="Kristensen J.M."/>
            <person name="Kirkegaard R.H."/>
            <person name="Michaelsen T.Y."/>
            <person name="Andersen M.H."/>
            <person name="Karst S.M."/>
            <person name="Dueholm M.S."/>
            <person name="Nielsen P.H."/>
            <person name="Albertsen M."/>
        </authorList>
    </citation>
    <scope>NUCLEOTIDE SEQUENCE [LARGE SCALE GENOMIC DNA]</scope>
    <source>
        <strain evidence="1">OdNE_18-Q3-R46-58_MAXAC.008</strain>
    </source>
</reference>
<evidence type="ECO:0000313" key="2">
    <source>
        <dbReference type="Proteomes" id="UP000709959"/>
    </source>
</evidence>
<dbReference type="PROSITE" id="PS51257">
    <property type="entry name" value="PROKAR_LIPOPROTEIN"/>
    <property type="match status" value="1"/>
</dbReference>
<comment type="caution">
    <text evidence="1">The sequence shown here is derived from an EMBL/GenBank/DDBJ whole genome shotgun (WGS) entry which is preliminary data.</text>
</comment>
<dbReference type="AlphaFoldDB" id="A0A936K7C1"/>
<accession>A0A936K7C1</accession>